<dbReference type="EMBL" id="OZ023703">
    <property type="protein sequence ID" value="CAK9871516.1"/>
    <property type="molecule type" value="Genomic_DNA"/>
</dbReference>
<organism evidence="2 3">
    <name type="scientific">Sphagnum jensenii</name>
    <dbReference type="NCBI Taxonomy" id="128206"/>
    <lineage>
        <taxon>Eukaryota</taxon>
        <taxon>Viridiplantae</taxon>
        <taxon>Streptophyta</taxon>
        <taxon>Embryophyta</taxon>
        <taxon>Bryophyta</taxon>
        <taxon>Sphagnophytina</taxon>
        <taxon>Sphagnopsida</taxon>
        <taxon>Sphagnales</taxon>
        <taxon>Sphagnaceae</taxon>
        <taxon>Sphagnum</taxon>
    </lineage>
</organism>
<proteinExistence type="predicted"/>
<dbReference type="Proteomes" id="UP001497522">
    <property type="component" value="Chromosome 2"/>
</dbReference>
<evidence type="ECO:0000313" key="2">
    <source>
        <dbReference type="EMBL" id="CAK9871516.1"/>
    </source>
</evidence>
<accession>A0ABP1B8K4</accession>
<evidence type="ECO:0000256" key="1">
    <source>
        <dbReference type="SAM" id="MobiDB-lite"/>
    </source>
</evidence>
<sequence>MPVTKAVKNWRLFLSESVEMGKKADDRQEREEVLVQQILAFLYTGFAKGAERGGEGRGRHPMDHRATRRCSTGSALAGPKPACLQWGE</sequence>
<feature type="compositionally biased region" description="Basic and acidic residues" evidence="1">
    <location>
        <begin position="50"/>
        <end position="65"/>
    </location>
</feature>
<reference evidence="2 3" key="1">
    <citation type="submission" date="2024-03" db="EMBL/GenBank/DDBJ databases">
        <authorList>
            <consortium name="ELIXIR-Norway"/>
            <consortium name="Elixir Norway"/>
        </authorList>
    </citation>
    <scope>NUCLEOTIDE SEQUENCE [LARGE SCALE GENOMIC DNA]</scope>
</reference>
<feature type="region of interest" description="Disordered" evidence="1">
    <location>
        <begin position="50"/>
        <end position="78"/>
    </location>
</feature>
<evidence type="ECO:0000313" key="3">
    <source>
        <dbReference type="Proteomes" id="UP001497522"/>
    </source>
</evidence>
<name>A0ABP1B8K4_9BRYO</name>
<keyword evidence="3" id="KW-1185">Reference proteome</keyword>
<protein>
    <submittedName>
        <fullName evidence="2">Uncharacterized protein</fullName>
    </submittedName>
</protein>
<gene>
    <name evidence="2" type="ORF">CSSPJE1EN2_LOCUS14184</name>
</gene>